<dbReference type="AlphaFoldDB" id="A0A137S598"/>
<sequence length="208" mass="23125">MTESRLQRWSRKKAEHSHKTEASPALPVENEPSAEEQELAINQTLPEHEVLAKYGLPDPDAIQLGTDVTGFMRKEIPELLRRKALRALWRSNPVLAVLDGLNDYDEDYTNAATAGQTVKTLYKVGQGMFDKTAKKAEQAKPPAKSHSGIAELVEPVDPVEPPEPAALTEQPHIQNTAEPPSAPRQPLPEAEVEEAEPAPLYRPRMRFE</sequence>
<evidence type="ECO:0000313" key="3">
    <source>
        <dbReference type="Proteomes" id="UP000070282"/>
    </source>
</evidence>
<evidence type="ECO:0000313" key="2">
    <source>
        <dbReference type="EMBL" id="KXO07607.1"/>
    </source>
</evidence>
<dbReference type="InterPro" id="IPR021735">
    <property type="entry name" value="DUF3306"/>
</dbReference>
<evidence type="ECO:0000256" key="1">
    <source>
        <dbReference type="SAM" id="MobiDB-lite"/>
    </source>
</evidence>
<organism evidence="2 3">
    <name type="scientific">Marinobacter excellens LAMA 842</name>
    <dbReference type="NCBI Taxonomy" id="1306954"/>
    <lineage>
        <taxon>Bacteria</taxon>
        <taxon>Pseudomonadati</taxon>
        <taxon>Pseudomonadota</taxon>
        <taxon>Gammaproteobacteria</taxon>
        <taxon>Pseudomonadales</taxon>
        <taxon>Marinobacteraceae</taxon>
        <taxon>Marinobacter</taxon>
    </lineage>
</organism>
<dbReference type="RefSeq" id="WP_061333165.1">
    <property type="nucleotide sequence ID" value="NZ_LOCO01000022.1"/>
</dbReference>
<feature type="region of interest" description="Disordered" evidence="1">
    <location>
        <begin position="1"/>
        <end position="44"/>
    </location>
</feature>
<protein>
    <recommendedName>
        <fullName evidence="4">DUF3306 domain-containing protein</fullName>
    </recommendedName>
</protein>
<name>A0A137S598_9GAMM</name>
<comment type="caution">
    <text evidence="2">The sequence shown here is derived from an EMBL/GenBank/DDBJ whole genome shotgun (WGS) entry which is preliminary data.</text>
</comment>
<gene>
    <name evidence="2" type="ORF">J122_3316</name>
</gene>
<dbReference type="Proteomes" id="UP000070282">
    <property type="component" value="Unassembled WGS sequence"/>
</dbReference>
<keyword evidence="3" id="KW-1185">Reference proteome</keyword>
<dbReference type="Pfam" id="PF11748">
    <property type="entry name" value="DUF3306"/>
    <property type="match status" value="1"/>
</dbReference>
<dbReference type="EMBL" id="LOCO01000022">
    <property type="protein sequence ID" value="KXO07607.1"/>
    <property type="molecule type" value="Genomic_DNA"/>
</dbReference>
<reference evidence="3" key="1">
    <citation type="submission" date="2015-12" db="EMBL/GenBank/DDBJ databases">
        <authorList>
            <person name="Lima A."/>
            <person name="Farahani Zayas N."/>
            <person name="Castro Da Silva M.A."/>
            <person name="Cabral A."/>
            <person name="Pessatti M.L."/>
        </authorList>
    </citation>
    <scope>NUCLEOTIDE SEQUENCE [LARGE SCALE GENOMIC DNA]</scope>
    <source>
        <strain evidence="3">LAMA 842</strain>
    </source>
</reference>
<accession>A0A137S598</accession>
<proteinExistence type="predicted"/>
<dbReference type="PATRIC" id="fig|1306954.6.peg.1885"/>
<evidence type="ECO:0008006" key="4">
    <source>
        <dbReference type="Google" id="ProtNLM"/>
    </source>
</evidence>
<feature type="region of interest" description="Disordered" evidence="1">
    <location>
        <begin position="135"/>
        <end position="208"/>
    </location>
</feature>